<dbReference type="EMBL" id="KL142371">
    <property type="protein sequence ID" value="KDR80801.1"/>
    <property type="molecule type" value="Genomic_DNA"/>
</dbReference>
<feature type="compositionally biased region" description="Low complexity" evidence="3">
    <location>
        <begin position="74"/>
        <end position="87"/>
    </location>
</feature>
<dbReference type="GO" id="GO:0005085">
    <property type="term" value="F:guanyl-nucleotide exchange factor activity"/>
    <property type="evidence" value="ECO:0007669"/>
    <property type="project" value="UniProtKB-KW"/>
</dbReference>
<evidence type="ECO:0000313" key="7">
    <source>
        <dbReference type="Proteomes" id="UP000027222"/>
    </source>
</evidence>
<dbReference type="PANTHER" id="PTHR46572">
    <property type="entry name" value="RHO1 GDP-GTP EXCHANGE PROTEIN 1-RELATED"/>
    <property type="match status" value="1"/>
</dbReference>
<evidence type="ECO:0000259" key="4">
    <source>
        <dbReference type="PROSITE" id="PS50010"/>
    </source>
</evidence>
<evidence type="ECO:0000313" key="6">
    <source>
        <dbReference type="EMBL" id="KDR80801.1"/>
    </source>
</evidence>
<dbReference type="Proteomes" id="UP000027222">
    <property type="component" value="Unassembled WGS sequence"/>
</dbReference>
<feature type="domain" description="DH" evidence="4">
    <location>
        <begin position="841"/>
        <end position="1032"/>
    </location>
</feature>
<feature type="domain" description="CNH" evidence="5">
    <location>
        <begin position="1253"/>
        <end position="1557"/>
    </location>
</feature>
<name>A0A067TCB0_GALM3</name>
<feature type="compositionally biased region" description="Low complexity" evidence="3">
    <location>
        <begin position="111"/>
        <end position="131"/>
    </location>
</feature>
<evidence type="ECO:0000256" key="1">
    <source>
        <dbReference type="ARBA" id="ARBA00022553"/>
    </source>
</evidence>
<evidence type="ECO:0000256" key="2">
    <source>
        <dbReference type="ARBA" id="ARBA00022658"/>
    </source>
</evidence>
<dbReference type="Gene3D" id="2.30.29.30">
    <property type="entry name" value="Pleckstrin-homology domain (PH domain)/Phosphotyrosine-binding domain (PTB)"/>
    <property type="match status" value="1"/>
</dbReference>
<dbReference type="InterPro" id="IPR011993">
    <property type="entry name" value="PH-like_dom_sf"/>
</dbReference>
<dbReference type="CDD" id="cd04435">
    <property type="entry name" value="DEP_fRom2"/>
    <property type="match status" value="1"/>
</dbReference>
<dbReference type="HOGENOM" id="CLU_001251_1_1_1"/>
<dbReference type="InterPro" id="IPR035899">
    <property type="entry name" value="DBL_dom_sf"/>
</dbReference>
<proteinExistence type="predicted"/>
<evidence type="ECO:0000259" key="5">
    <source>
        <dbReference type="PROSITE" id="PS50219"/>
    </source>
</evidence>
<feature type="compositionally biased region" description="Basic and acidic residues" evidence="3">
    <location>
        <begin position="227"/>
        <end position="239"/>
    </location>
</feature>
<evidence type="ECO:0008006" key="8">
    <source>
        <dbReference type="Google" id="ProtNLM"/>
    </source>
</evidence>
<feature type="compositionally biased region" description="Polar residues" evidence="3">
    <location>
        <begin position="250"/>
        <end position="270"/>
    </location>
</feature>
<dbReference type="OrthoDB" id="2272012at2759"/>
<organism evidence="6 7">
    <name type="scientific">Galerina marginata (strain CBS 339.88)</name>
    <dbReference type="NCBI Taxonomy" id="685588"/>
    <lineage>
        <taxon>Eukaryota</taxon>
        <taxon>Fungi</taxon>
        <taxon>Dikarya</taxon>
        <taxon>Basidiomycota</taxon>
        <taxon>Agaricomycotina</taxon>
        <taxon>Agaricomycetes</taxon>
        <taxon>Agaricomycetidae</taxon>
        <taxon>Agaricales</taxon>
        <taxon>Agaricineae</taxon>
        <taxon>Strophariaceae</taxon>
        <taxon>Galerina</taxon>
    </lineage>
</organism>
<dbReference type="PROSITE" id="PS00741">
    <property type="entry name" value="DH_1"/>
    <property type="match status" value="1"/>
</dbReference>
<dbReference type="SUPFAM" id="SSF50729">
    <property type="entry name" value="PH domain-like"/>
    <property type="match status" value="1"/>
</dbReference>
<dbReference type="Pfam" id="PF00621">
    <property type="entry name" value="RhoGEF"/>
    <property type="match status" value="2"/>
</dbReference>
<dbReference type="SMART" id="SM00036">
    <property type="entry name" value="CNH"/>
    <property type="match status" value="1"/>
</dbReference>
<dbReference type="InterPro" id="IPR001180">
    <property type="entry name" value="CNH_dom"/>
</dbReference>
<dbReference type="PROSITE" id="PS50010">
    <property type="entry name" value="DH_2"/>
    <property type="match status" value="2"/>
</dbReference>
<dbReference type="SMART" id="SM00233">
    <property type="entry name" value="PH"/>
    <property type="match status" value="1"/>
</dbReference>
<reference evidence="7" key="1">
    <citation type="journal article" date="2014" name="Proc. Natl. Acad. Sci. U.S.A.">
        <title>Extensive sampling of basidiomycete genomes demonstrates inadequacy of the white-rot/brown-rot paradigm for wood decay fungi.</title>
        <authorList>
            <person name="Riley R."/>
            <person name="Salamov A.A."/>
            <person name="Brown D.W."/>
            <person name="Nagy L.G."/>
            <person name="Floudas D."/>
            <person name="Held B.W."/>
            <person name="Levasseur A."/>
            <person name="Lombard V."/>
            <person name="Morin E."/>
            <person name="Otillar R."/>
            <person name="Lindquist E.A."/>
            <person name="Sun H."/>
            <person name="LaButti K.M."/>
            <person name="Schmutz J."/>
            <person name="Jabbour D."/>
            <person name="Luo H."/>
            <person name="Baker S.E."/>
            <person name="Pisabarro A.G."/>
            <person name="Walton J.D."/>
            <person name="Blanchette R.A."/>
            <person name="Henrissat B."/>
            <person name="Martin F."/>
            <person name="Cullen D."/>
            <person name="Hibbett D.S."/>
            <person name="Grigoriev I.V."/>
        </authorList>
    </citation>
    <scope>NUCLEOTIDE SEQUENCE [LARGE SCALE GENOMIC DNA]</scope>
    <source>
        <strain evidence="7">CBS 339.88</strain>
    </source>
</reference>
<feature type="compositionally biased region" description="Basic and acidic residues" evidence="3">
    <location>
        <begin position="142"/>
        <end position="153"/>
    </location>
</feature>
<dbReference type="Pfam" id="PF00780">
    <property type="entry name" value="CNH"/>
    <property type="match status" value="1"/>
</dbReference>
<evidence type="ECO:0000256" key="3">
    <source>
        <dbReference type="SAM" id="MobiDB-lite"/>
    </source>
</evidence>
<keyword evidence="1" id="KW-0597">Phosphoprotein</keyword>
<keyword evidence="7" id="KW-1185">Reference proteome</keyword>
<dbReference type="Pfam" id="PF15405">
    <property type="entry name" value="PH_5"/>
    <property type="match status" value="1"/>
</dbReference>
<protein>
    <recommendedName>
        <fullName evidence="8">DH domain-containing protein</fullName>
    </recommendedName>
</protein>
<dbReference type="InterPro" id="IPR000219">
    <property type="entry name" value="DH_dom"/>
</dbReference>
<dbReference type="PROSITE" id="PS50219">
    <property type="entry name" value="CNH"/>
    <property type="match status" value="1"/>
</dbReference>
<feature type="compositionally biased region" description="Polar residues" evidence="3">
    <location>
        <begin position="154"/>
        <end position="176"/>
    </location>
</feature>
<dbReference type="GO" id="GO:0035556">
    <property type="term" value="P:intracellular signal transduction"/>
    <property type="evidence" value="ECO:0007669"/>
    <property type="project" value="InterPro"/>
</dbReference>
<dbReference type="InterPro" id="IPR041675">
    <property type="entry name" value="PH_5"/>
</dbReference>
<gene>
    <name evidence="6" type="ORF">GALMADRAFT_241244</name>
</gene>
<dbReference type="InterPro" id="IPR052233">
    <property type="entry name" value="Rho-type_GEFs"/>
</dbReference>
<feature type="domain" description="DH" evidence="4">
    <location>
        <begin position="611"/>
        <end position="807"/>
    </location>
</feature>
<dbReference type="CDD" id="cd00160">
    <property type="entry name" value="RhoGEF"/>
    <property type="match status" value="2"/>
</dbReference>
<feature type="region of interest" description="Disordered" evidence="3">
    <location>
        <begin position="49"/>
        <end position="272"/>
    </location>
</feature>
<sequence>MTASHVDTNLTAPGEEALDELYDIVLRGFTPVSPALAYSPGGFSDSGIGSHSSVHSLQRAPSYAPSIASQHSISQTPQSSPTQAPTTSPTPAPSTVPRRRPLPRPPGSSNGVAAPVAPPQQSSSLLQPGPSTSRITELSRPNAERPTSRKLSRDYSQITPQYLPSTSADVSNSNGAGPSEPQPQWNEAEEVPTSPSTEFPDHFTAFLPGYVKSADEDPNASASLEVAPHDVDDVLRDYTDPPPPETYDESISSGSTSHQLRYRSGQSEESGASFRASIADRWDAAPDVNTFITGDYPMLRPPSHSSESTRFIYLESAIQDPVPQAQHVRPNRNEENIVQNAGNPTRMNSVNGSIRSEWNEDNVVQAKANAIRMDTMDSYTTDDLDWLPAGPSGLSRRNTNVIREIANFDQRIHLELHREEEDFDDDAGGFIIPSLLSHLAVQLRDKVPRGTHVKGSIPYPQAFTGKDIVSTLHTIIQRGIGEDHSPVPADRRVALLVARSLQTMLFFYEVEWGARVLQDGVEDVYMFMDELEGAPSGPIERAELPTGVITVLTKCYSSSCEVGGCYAHGCPRKGMRQLPNVMDAPAGSMREEWSKKVPSQVLATLTENEINRQTIIHKLISKEEQYIRDLDIVENDFIKPLRAAGPHVMTPLILEDFIEEVFGNILELRECNRRLLEVMYVRQREQHPVIQSVGDIFLDAATEFRIVYPIYVGHHPLAEKRMKEELEHNPEFRLFIEKCSRQLSARPGGSPRLDLKHYLNRPAEHLQKYPVLLEAVYRETEESNADGDFLREAIASIQNLQNVAQLRTFQSAMGKGSTGKWEWMDLVSQDMQQRFTKEEGRRQSVIFELIKGEMAYVRDLENIETMYVRPLRNAEPSIIPPARLDQFLMDVFHNFNELHAHHRRLVDTLHEIQREEHPKIRSITAAVFDSVLNFREAYMEYIPNYPIAAYRIDDEMANNPAFKQFVNHTIRHPDAHRLDMKNFINRPIPRLLRYELLLKEILSETPTYHDDRNAIPPVIDLIKALGKETEPGVASSKQKVELWRYNSYLVFKPGDHVDMDLLNEQRSLIHTGKFLRQPDSGPDRDDLFVMLFDNYRLFYLVMTQPKEKDGVTKYNVFRRPIPLDLLSLVNFTDNPVQRSNSRLRNLWNSDRHADTASIASSSRSPENGEARQVFPCTIHHNGRLGGLYSLYAESAAVRLEWKERLEEALGLRKVVQESNKVFEIESLSVDTFLLPSATTAPTSSVWHDGTLFTGKVTCSVPFNTPDGRGLVAIGCAEGVWIGYRHDSRSLKRVLHLKMVSQCAILEEFGLFLVLSESVLMAYHLEALVPTTPGSIHASQTPQKINGKDIQFFSVGVLNGRTLVIYMKKKGNNESVFHAVEPVIDKINERPKANGGLIPSWRKKTEWFRHYKEFAFTDAHDLIFLRARIAVLCAKGFMIMDLNDLKSVTIPQRDDPKFPYLAKRCDSCRPMGMFRSREDEFLLCYDEFGLFVNRQGQPSRSTGIIEWEGKADRVAIHAPYVLLFDTRFIEVRHVETGRLVQIIPGHDIRCVWDGRSLDGGAAVVPAEGTEEHMVQEPRVHAVMTMAEPAVQPGGRPRGHMQHVFELFPTIPLYLPGSLASPSTAPYFPLSFSPPRSPPLRSHHM</sequence>
<dbReference type="PANTHER" id="PTHR46572:SF1">
    <property type="entry name" value="RHO1 GUANINE NUCLEOTIDE EXCHANGE FACTOR TUS1"/>
    <property type="match status" value="1"/>
</dbReference>
<accession>A0A067TCB0</accession>
<dbReference type="InterPro" id="IPR001331">
    <property type="entry name" value="GDS_CDC24_CS"/>
</dbReference>
<dbReference type="InterPro" id="IPR001849">
    <property type="entry name" value="PH_domain"/>
</dbReference>
<keyword evidence="2" id="KW-0344">Guanine-nucleotide releasing factor</keyword>
<dbReference type="STRING" id="685588.A0A067TCB0"/>
<dbReference type="SMART" id="SM00325">
    <property type="entry name" value="RhoGEF"/>
    <property type="match status" value="2"/>
</dbReference>
<dbReference type="SUPFAM" id="SSF48065">
    <property type="entry name" value="DBL homology domain (DH-domain)"/>
    <property type="match status" value="2"/>
</dbReference>
<dbReference type="Gene3D" id="1.20.900.10">
    <property type="entry name" value="Dbl homology (DH) domain"/>
    <property type="match status" value="2"/>
</dbReference>